<proteinExistence type="predicted"/>
<evidence type="ECO:0000256" key="1">
    <source>
        <dbReference type="SAM" id="MobiDB-lite"/>
    </source>
</evidence>
<feature type="region of interest" description="Disordered" evidence="1">
    <location>
        <begin position="24"/>
        <end position="52"/>
    </location>
</feature>
<evidence type="ECO:0000256" key="2">
    <source>
        <dbReference type="SAM" id="SignalP"/>
    </source>
</evidence>
<protein>
    <recommendedName>
        <fullName evidence="5">Lipoprotein</fullName>
    </recommendedName>
</protein>
<evidence type="ECO:0000313" key="4">
    <source>
        <dbReference type="Proteomes" id="UP001342631"/>
    </source>
</evidence>
<keyword evidence="2" id="KW-0732">Signal</keyword>
<dbReference type="Proteomes" id="UP001342631">
    <property type="component" value="Unassembled WGS sequence"/>
</dbReference>
<evidence type="ECO:0008006" key="5">
    <source>
        <dbReference type="Google" id="ProtNLM"/>
    </source>
</evidence>
<keyword evidence="4" id="KW-1185">Reference proteome</keyword>
<feature type="compositionally biased region" description="Polar residues" evidence="1">
    <location>
        <begin position="24"/>
        <end position="38"/>
    </location>
</feature>
<accession>A0ABQ6R261</accession>
<gene>
    <name evidence="3" type="ORF">ASNO1_66370</name>
</gene>
<organism evidence="3 4">
    <name type="scientific">Corallococcus caeni</name>
    <dbReference type="NCBI Taxonomy" id="3082388"/>
    <lineage>
        <taxon>Bacteria</taxon>
        <taxon>Pseudomonadati</taxon>
        <taxon>Myxococcota</taxon>
        <taxon>Myxococcia</taxon>
        <taxon>Myxococcales</taxon>
        <taxon>Cystobacterineae</taxon>
        <taxon>Myxococcaceae</taxon>
        <taxon>Corallococcus</taxon>
    </lineage>
</organism>
<sequence>MRPAMQKALFVGTLLGAALLNAGCTESSNSPASSTFTPRPTYDNREPEGLTSRLTGFTVDPEAYFINLANCAPPPAQCALPPLYAEFSPLLQRAVVRNAPITLQDTVPDPATGRPPDPAPPTLSSAAGLWTLDKVPTRRGPPFFVLSPGGPSAQVKLANDVPAPFPLPPVPEGNYLPTLTIRPVVPAHSACVGLEALQVSDKGIMEAVAKYLTLTDGTSVTVADLLNPARFGGITVFWLYRPGFPVFRVPASNTTVEASSGRVLNIEWAPVGALPPPLVPFQSTRGFFIPPGPPAPNSSLGLVAIVHPPLMGPPGNVTYTAKDATTSVPENRPWSLMPLALPQIPGLVTFAGLQMSPAVPSKTPSIPPPSTCLPGQ</sequence>
<name>A0ABQ6R261_9BACT</name>
<dbReference type="EMBL" id="BTTX01000008">
    <property type="protein sequence ID" value="GMU10383.1"/>
    <property type="molecule type" value="Genomic_DNA"/>
</dbReference>
<reference evidence="3 4" key="1">
    <citation type="journal article" date="2024" name="Arch. Microbiol.">
        <title>Corallococcus caeni sp. nov., a novel myxobacterium isolated from activated sludge.</title>
        <authorList>
            <person name="Tomita S."/>
            <person name="Nakai R."/>
            <person name="Kuroda K."/>
            <person name="Kurashita H."/>
            <person name="Hatamoto M."/>
            <person name="Yamaguchi T."/>
            <person name="Narihiro T."/>
        </authorList>
    </citation>
    <scope>NUCLEOTIDE SEQUENCE [LARGE SCALE GENOMIC DNA]</scope>
    <source>
        <strain evidence="3 4">NO1</strain>
    </source>
</reference>
<feature type="region of interest" description="Disordered" evidence="1">
    <location>
        <begin position="104"/>
        <end position="126"/>
    </location>
</feature>
<feature type="chain" id="PRO_5046811287" description="Lipoprotein" evidence="2">
    <location>
        <begin position="23"/>
        <end position="376"/>
    </location>
</feature>
<evidence type="ECO:0000313" key="3">
    <source>
        <dbReference type="EMBL" id="GMU10383.1"/>
    </source>
</evidence>
<feature type="signal peptide" evidence="2">
    <location>
        <begin position="1"/>
        <end position="22"/>
    </location>
</feature>
<comment type="caution">
    <text evidence="3">The sequence shown here is derived from an EMBL/GenBank/DDBJ whole genome shotgun (WGS) entry which is preliminary data.</text>
</comment>